<dbReference type="OrthoDB" id="3799861at2759"/>
<accession>A0A6A6U6D9</accession>
<dbReference type="PROSITE" id="PS50297">
    <property type="entry name" value="ANK_REP_REGION"/>
    <property type="match status" value="1"/>
</dbReference>
<dbReference type="SMART" id="SM00248">
    <property type="entry name" value="ANK"/>
    <property type="match status" value="3"/>
</dbReference>
<dbReference type="PANTHER" id="PTHR24133:SF40">
    <property type="entry name" value="ANKYRIN REPEAT DOMAIN 44"/>
    <property type="match status" value="1"/>
</dbReference>
<dbReference type="InterPro" id="IPR052391">
    <property type="entry name" value="E3_Ligase-Neurotoxin"/>
</dbReference>
<evidence type="ECO:0000256" key="1">
    <source>
        <dbReference type="PROSITE-ProRule" id="PRU00023"/>
    </source>
</evidence>
<protein>
    <submittedName>
        <fullName evidence="2">Ankyrin</fullName>
    </submittedName>
</protein>
<dbReference type="SUPFAM" id="SSF48403">
    <property type="entry name" value="Ankyrin repeat"/>
    <property type="match status" value="1"/>
</dbReference>
<gene>
    <name evidence="2" type="ORF">BT63DRAFT_427620</name>
</gene>
<keyword evidence="1" id="KW-0040">ANK repeat</keyword>
<dbReference type="EMBL" id="MU004238">
    <property type="protein sequence ID" value="KAF2667216.1"/>
    <property type="molecule type" value="Genomic_DNA"/>
</dbReference>
<dbReference type="InterPro" id="IPR002110">
    <property type="entry name" value="Ankyrin_rpt"/>
</dbReference>
<feature type="repeat" description="ANK" evidence="1">
    <location>
        <begin position="444"/>
        <end position="476"/>
    </location>
</feature>
<dbReference type="Pfam" id="PF12796">
    <property type="entry name" value="Ank_2"/>
    <property type="match status" value="1"/>
</dbReference>
<name>A0A6A6U6D9_9PEZI</name>
<dbReference type="PROSITE" id="PS50088">
    <property type="entry name" value="ANK_REPEAT"/>
    <property type="match status" value="1"/>
</dbReference>
<dbReference type="InterPro" id="IPR036770">
    <property type="entry name" value="Ankyrin_rpt-contain_sf"/>
</dbReference>
<proteinExistence type="predicted"/>
<evidence type="ECO:0000313" key="3">
    <source>
        <dbReference type="Proteomes" id="UP000799302"/>
    </source>
</evidence>
<organism evidence="2 3">
    <name type="scientific">Microthyrium microscopicum</name>
    <dbReference type="NCBI Taxonomy" id="703497"/>
    <lineage>
        <taxon>Eukaryota</taxon>
        <taxon>Fungi</taxon>
        <taxon>Dikarya</taxon>
        <taxon>Ascomycota</taxon>
        <taxon>Pezizomycotina</taxon>
        <taxon>Dothideomycetes</taxon>
        <taxon>Dothideomycetes incertae sedis</taxon>
        <taxon>Microthyriales</taxon>
        <taxon>Microthyriaceae</taxon>
        <taxon>Microthyrium</taxon>
    </lineage>
</organism>
<dbReference type="AlphaFoldDB" id="A0A6A6U6D9"/>
<keyword evidence="3" id="KW-1185">Reference proteome</keyword>
<dbReference type="Proteomes" id="UP000799302">
    <property type="component" value="Unassembled WGS sequence"/>
</dbReference>
<dbReference type="PANTHER" id="PTHR24133">
    <property type="entry name" value="ANKYRIN DOMAIN-CONTAINING"/>
    <property type="match status" value="1"/>
</dbReference>
<sequence length="505" mass="56521">MEFEFLPTEIKHMIFVQAAESRGLKRALRLRLVCKTWANQVSTAIANSNLLRETLSELSLQPAPHWDFENIGSPGAKPLLTQYLCHLVNKSRATKGATKSIRQTLDRLCLRANVDQDDIATRRIYLEALCEACVSDDFDLNPVEKTMRIVDVFLGTSELHETDLQKDCNVIIAAAHCNLPSIVKEMAQSTFGQLNRLPYSHIFGPAYSTAAKKAYTQVLDALFDGMKYLNDDPPSPRGDVLHWHGSGRRLSSPTALELDLDCTMRLAAHAGNFDLVRTLLTNRWSLAVPDDAKHFDDGHATRLAFETPNVELFCWNEKFFISETKPPQERLCQEEIPWQKGHTLHLALVNNWVAMACFLIESGVAPLPCQIYPAWLKACRAGHKELAQVLLKSCSVGQPVRGRRRCAAGKALTPLERAAAGGHFDIVQMLVEKKDFLKLDVNNGTTPPLHFAVELEHVRMVRYLLDHGANFDDLDVTPKLVARLKEQGLTSMLDLLVQEGVEVSL</sequence>
<evidence type="ECO:0000313" key="2">
    <source>
        <dbReference type="EMBL" id="KAF2667216.1"/>
    </source>
</evidence>
<dbReference type="Gene3D" id="1.25.40.20">
    <property type="entry name" value="Ankyrin repeat-containing domain"/>
    <property type="match status" value="1"/>
</dbReference>
<reference evidence="2" key="1">
    <citation type="journal article" date="2020" name="Stud. Mycol.">
        <title>101 Dothideomycetes genomes: a test case for predicting lifestyles and emergence of pathogens.</title>
        <authorList>
            <person name="Haridas S."/>
            <person name="Albert R."/>
            <person name="Binder M."/>
            <person name="Bloem J."/>
            <person name="Labutti K."/>
            <person name="Salamov A."/>
            <person name="Andreopoulos B."/>
            <person name="Baker S."/>
            <person name="Barry K."/>
            <person name="Bills G."/>
            <person name="Bluhm B."/>
            <person name="Cannon C."/>
            <person name="Castanera R."/>
            <person name="Culley D."/>
            <person name="Daum C."/>
            <person name="Ezra D."/>
            <person name="Gonzalez J."/>
            <person name="Henrissat B."/>
            <person name="Kuo A."/>
            <person name="Liang C."/>
            <person name="Lipzen A."/>
            <person name="Lutzoni F."/>
            <person name="Magnuson J."/>
            <person name="Mondo S."/>
            <person name="Nolan M."/>
            <person name="Ohm R."/>
            <person name="Pangilinan J."/>
            <person name="Park H.-J."/>
            <person name="Ramirez L."/>
            <person name="Alfaro M."/>
            <person name="Sun H."/>
            <person name="Tritt A."/>
            <person name="Yoshinaga Y."/>
            <person name="Zwiers L.-H."/>
            <person name="Turgeon B."/>
            <person name="Goodwin S."/>
            <person name="Spatafora J."/>
            <person name="Crous P."/>
            <person name="Grigoriev I."/>
        </authorList>
    </citation>
    <scope>NUCLEOTIDE SEQUENCE</scope>
    <source>
        <strain evidence="2">CBS 115976</strain>
    </source>
</reference>